<evidence type="ECO:0000256" key="1">
    <source>
        <dbReference type="SAM" id="MobiDB-lite"/>
    </source>
</evidence>
<evidence type="ECO:0000313" key="3">
    <source>
        <dbReference type="EMBL" id="PWA86925.1"/>
    </source>
</evidence>
<dbReference type="Pfam" id="PF25054">
    <property type="entry name" value="PHD_pln"/>
    <property type="match status" value="1"/>
</dbReference>
<organism evidence="3 4">
    <name type="scientific">Artemisia annua</name>
    <name type="common">Sweet wormwood</name>
    <dbReference type="NCBI Taxonomy" id="35608"/>
    <lineage>
        <taxon>Eukaryota</taxon>
        <taxon>Viridiplantae</taxon>
        <taxon>Streptophyta</taxon>
        <taxon>Embryophyta</taxon>
        <taxon>Tracheophyta</taxon>
        <taxon>Spermatophyta</taxon>
        <taxon>Magnoliopsida</taxon>
        <taxon>eudicotyledons</taxon>
        <taxon>Gunneridae</taxon>
        <taxon>Pentapetalae</taxon>
        <taxon>asterids</taxon>
        <taxon>campanulids</taxon>
        <taxon>Asterales</taxon>
        <taxon>Asteraceae</taxon>
        <taxon>Asteroideae</taxon>
        <taxon>Anthemideae</taxon>
        <taxon>Artemisiinae</taxon>
        <taxon>Artemisia</taxon>
    </lineage>
</organism>
<evidence type="ECO:0000313" key="4">
    <source>
        <dbReference type="Proteomes" id="UP000245207"/>
    </source>
</evidence>
<feature type="compositionally biased region" description="Basic and acidic residues" evidence="1">
    <location>
        <begin position="1"/>
        <end position="11"/>
    </location>
</feature>
<dbReference type="OrthoDB" id="1935489at2759"/>
<dbReference type="PANTHER" id="PTHR33779">
    <property type="entry name" value="EXPRESSED PROTEIN"/>
    <property type="match status" value="1"/>
</dbReference>
<sequence>MVASKRGRDTHGYGGDQGGSDTLTNTTQTTNVVCCMCGDTGISEEIFRCKICKFRSQHK</sequence>
<reference evidence="3 4" key="1">
    <citation type="journal article" date="2018" name="Mol. Plant">
        <title>The genome of Artemisia annua provides insight into the evolution of Asteraceae family and artemisinin biosynthesis.</title>
        <authorList>
            <person name="Shen Q."/>
            <person name="Zhang L."/>
            <person name="Liao Z."/>
            <person name="Wang S."/>
            <person name="Yan T."/>
            <person name="Shi P."/>
            <person name="Liu M."/>
            <person name="Fu X."/>
            <person name="Pan Q."/>
            <person name="Wang Y."/>
            <person name="Lv Z."/>
            <person name="Lu X."/>
            <person name="Zhang F."/>
            <person name="Jiang W."/>
            <person name="Ma Y."/>
            <person name="Chen M."/>
            <person name="Hao X."/>
            <person name="Li L."/>
            <person name="Tang Y."/>
            <person name="Lv G."/>
            <person name="Zhou Y."/>
            <person name="Sun X."/>
            <person name="Brodelius P.E."/>
            <person name="Rose J.K.C."/>
            <person name="Tang K."/>
        </authorList>
    </citation>
    <scope>NUCLEOTIDE SEQUENCE [LARGE SCALE GENOMIC DNA]</scope>
    <source>
        <strain evidence="4">cv. Huhao1</strain>
        <tissue evidence="3">Leaf</tissue>
    </source>
</reference>
<name>A0A2U1PME5_ARTAN</name>
<feature type="region of interest" description="Disordered" evidence="1">
    <location>
        <begin position="1"/>
        <end position="25"/>
    </location>
</feature>
<evidence type="ECO:0000259" key="2">
    <source>
        <dbReference type="Pfam" id="PF25054"/>
    </source>
</evidence>
<keyword evidence="4" id="KW-1185">Reference proteome</keyword>
<comment type="caution">
    <text evidence="3">The sequence shown here is derived from an EMBL/GenBank/DDBJ whole genome shotgun (WGS) entry which is preliminary data.</text>
</comment>
<proteinExistence type="predicted"/>
<feature type="domain" description="PHD-type zinc finger plants" evidence="2">
    <location>
        <begin position="35"/>
        <end position="59"/>
    </location>
</feature>
<dbReference type="PANTHER" id="PTHR33779:SF1">
    <property type="entry name" value="EXPRESSED PROTEIN"/>
    <property type="match status" value="1"/>
</dbReference>
<accession>A0A2U1PME5</accession>
<gene>
    <name evidence="3" type="ORF">CTI12_AA135690</name>
</gene>
<dbReference type="AlphaFoldDB" id="A0A2U1PME5"/>
<dbReference type="EMBL" id="PKPP01000965">
    <property type="protein sequence ID" value="PWA86925.1"/>
    <property type="molecule type" value="Genomic_DNA"/>
</dbReference>
<dbReference type="InterPro" id="IPR056874">
    <property type="entry name" value="PHD_dom_pln"/>
</dbReference>
<dbReference type="Proteomes" id="UP000245207">
    <property type="component" value="Unassembled WGS sequence"/>
</dbReference>
<protein>
    <recommendedName>
        <fullName evidence="2">PHD-type zinc finger plants domain-containing protein</fullName>
    </recommendedName>
</protein>